<proteinExistence type="predicted"/>
<dbReference type="AlphaFoldDB" id="A0A1X7T0L5"/>
<name>A0A1X7T0L5_AMPQE</name>
<feature type="compositionally biased region" description="Low complexity" evidence="1">
    <location>
        <begin position="390"/>
        <end position="404"/>
    </location>
</feature>
<dbReference type="KEGG" id="aqu:109590434"/>
<keyword evidence="4" id="KW-1185">Reference proteome</keyword>
<feature type="compositionally biased region" description="Polar residues" evidence="1">
    <location>
        <begin position="101"/>
        <end position="129"/>
    </location>
</feature>
<reference evidence="4" key="1">
    <citation type="journal article" date="2010" name="Nature">
        <title>The Amphimedon queenslandica genome and the evolution of animal complexity.</title>
        <authorList>
            <person name="Srivastava M."/>
            <person name="Simakov O."/>
            <person name="Chapman J."/>
            <person name="Fahey B."/>
            <person name="Gauthier M.E."/>
            <person name="Mitros T."/>
            <person name="Richards G.S."/>
            <person name="Conaco C."/>
            <person name="Dacre M."/>
            <person name="Hellsten U."/>
            <person name="Larroux C."/>
            <person name="Putnam N.H."/>
            <person name="Stanke M."/>
            <person name="Adamska M."/>
            <person name="Darling A."/>
            <person name="Degnan S.M."/>
            <person name="Oakley T.H."/>
            <person name="Plachetzki D.C."/>
            <person name="Zhai Y."/>
            <person name="Adamski M."/>
            <person name="Calcino A."/>
            <person name="Cummins S.F."/>
            <person name="Goodstein D.M."/>
            <person name="Harris C."/>
            <person name="Jackson D.J."/>
            <person name="Leys S.P."/>
            <person name="Shu S."/>
            <person name="Woodcroft B.J."/>
            <person name="Vervoort M."/>
            <person name="Kosik K.S."/>
            <person name="Manning G."/>
            <person name="Degnan B.M."/>
            <person name="Rokhsar D.S."/>
        </authorList>
    </citation>
    <scope>NUCLEOTIDE SEQUENCE [LARGE SCALE GENOMIC DNA]</scope>
</reference>
<feature type="region of interest" description="Disordered" evidence="1">
    <location>
        <begin position="389"/>
        <end position="413"/>
    </location>
</feature>
<dbReference type="InParanoid" id="A0A1X7T0L5"/>
<dbReference type="InterPro" id="IPR046496">
    <property type="entry name" value="DUF6589"/>
</dbReference>
<dbReference type="Proteomes" id="UP000007879">
    <property type="component" value="Unassembled WGS sequence"/>
</dbReference>
<dbReference type="EnsemblMetazoa" id="XM_020006357.1">
    <property type="protein sequence ID" value="XP_019861916.1"/>
    <property type="gene ID" value="LOC109590434"/>
</dbReference>
<organism evidence="3">
    <name type="scientific">Amphimedon queenslandica</name>
    <name type="common">Sponge</name>
    <dbReference type="NCBI Taxonomy" id="400682"/>
    <lineage>
        <taxon>Eukaryota</taxon>
        <taxon>Metazoa</taxon>
        <taxon>Porifera</taxon>
        <taxon>Demospongiae</taxon>
        <taxon>Heteroscleromorpha</taxon>
        <taxon>Haplosclerida</taxon>
        <taxon>Niphatidae</taxon>
        <taxon>Amphimedon</taxon>
    </lineage>
</organism>
<evidence type="ECO:0000313" key="3">
    <source>
        <dbReference type="EnsemblMetazoa" id="Aqu2.1.07995_001"/>
    </source>
</evidence>
<feature type="domain" description="DUF6589" evidence="2">
    <location>
        <begin position="507"/>
        <end position="928"/>
    </location>
</feature>
<dbReference type="Pfam" id="PF20231">
    <property type="entry name" value="DUF6589"/>
    <property type="match status" value="1"/>
</dbReference>
<evidence type="ECO:0000259" key="2">
    <source>
        <dbReference type="Pfam" id="PF20231"/>
    </source>
</evidence>
<dbReference type="EnsemblMetazoa" id="Aqu2.1.07995_001">
    <property type="protein sequence ID" value="Aqu2.1.07995_001"/>
    <property type="gene ID" value="Aqu2.1.07995"/>
</dbReference>
<dbReference type="OMA" id="CRPTAVE"/>
<evidence type="ECO:0000313" key="4">
    <source>
        <dbReference type="Proteomes" id="UP000007879"/>
    </source>
</evidence>
<gene>
    <name evidence="3" type="primary">109590434</name>
</gene>
<reference evidence="3" key="2">
    <citation type="submission" date="2017-05" db="UniProtKB">
        <authorList>
            <consortium name="EnsemblMetazoa"/>
        </authorList>
    </citation>
    <scope>IDENTIFICATION</scope>
</reference>
<dbReference type="OrthoDB" id="6135889at2759"/>
<sequence length="993" mass="112753">MNCLFCGVLVPPGSRAFLKTKDEEIDNIIESLKHRYDFSVRDFAKFLRKGVICRGKCLGLISKLMKLKKDIVALESEVAEKFGEVMLTNDLGRVKDDQVSEDVNSTAESLGKTNESPISQSLSNVTSTPRSRNQKFVGVITICNGKKSVARLPPSLRGLGRSLGRKNRNSIVNHVMKDVGMKQLVINKLRKVLMKEFAKLSKRNSCFTDKGISALDKFNWSTIALKLKGAAPTLFSLLEACTTKTELEKNIVIVVCSSILLKSFCERANLFQRLVSVLLFTGHAPKQLYNQLQKAGICVSHKTTIRIIDEMSTDFDQPVIDWCNNIKRNIWHNNTQLEIVEQSTAIEEQPTDIHVEEQPTELEEQLAEIEEDIASLFPEEDLNPTALMQSGASSEIESASSGAPSSPPSDITISHLSESTFSANSQSDDSVNDNTSSYVLQKPKFESFKLVGDNLDKSVRPRHETVDSHLCSLHYFHSFAVKDRCDTSELQDNPSLPDVDLTSFSFDVILPSEEDFIMLQDNYTIIAARVIQKYIPFFKQNVPKVVRHIRHIHTAEMSQKSDVVPLGVLFKNEVSHEDMIDIMSHLQQYVPCNTAEDEITDPLTNKPEKVYIDQFHHILFGGDQLTVERSVGAKKERINEARGTERLEGLLPVVEDWHAKVAFLKAIWRILYKTSSASNTGTLYQLRNLLMRRSVTEKIRTDPTACEEFFLLVVDGHILSAAMKAFELDSLDATPQSSQFQGDFLSLSPTERRKIFLSSVNELLSDRTYQFAVGKCINDNDSVYTYAKELLSLGMLYLELIDAIREGDGLRILRCWRYLLLIFKVTDKRKYAVQAVTLLFQYEFFFTERMRHQLLWNRTINATGRIGHNIPMDLHMEHLNRNLKSAISHLSSNVSKSTISRLGKSMKKLEAVTSNYDRCSKVSQDTGYHSNPSLTKDLKQIIEELNKMCVHERKEKRKHSQFPRMKGNIVGSIKRPDLDKWLLDHLKRIMRSL</sequence>
<evidence type="ECO:0000256" key="1">
    <source>
        <dbReference type="SAM" id="MobiDB-lite"/>
    </source>
</evidence>
<dbReference type="STRING" id="400682.A0A1X7T0L5"/>
<feature type="region of interest" description="Disordered" evidence="1">
    <location>
        <begin position="98"/>
        <end position="129"/>
    </location>
</feature>
<accession>A0A1X7T0L5</accession>
<protein>
    <recommendedName>
        <fullName evidence="2">DUF6589 domain-containing protein</fullName>
    </recommendedName>
</protein>
<dbReference type="eggNOG" id="ENOG502SRCA">
    <property type="taxonomic scope" value="Eukaryota"/>
</dbReference>